<name>A0A2R4CEL9_9BURK</name>
<dbReference type="SUPFAM" id="SSF50346">
    <property type="entry name" value="PRC-barrel domain"/>
    <property type="match status" value="1"/>
</dbReference>
<sequence length="241" mass="25263">MSYLDRDPFGIYRDRTNEGPGPRLMGADTLMGEDVYNRQEEDLGDIKEIMIDMQSGQIAYAVLSFGGILGMGDKLFAVPWQALQLDTVNKRFILDVSKERLESAPGFDKDRWPDMASAEFGSQIHGFYGTQQALPGQMTSTGSVMGSGTSTMQSGSSYGQSGSLSGSSGSLSGSLSGSQSGNLGSSSGLSSQSGSLGSATGSNLGSSSLDLGNESDLTDRNVNQVGGLSNQNSSLDPNKKY</sequence>
<dbReference type="PANTHER" id="PTHR36505">
    <property type="entry name" value="BLR1072 PROTEIN"/>
    <property type="match status" value="1"/>
</dbReference>
<dbReference type="Gene3D" id="2.30.30.240">
    <property type="entry name" value="PRC-barrel domain"/>
    <property type="match status" value="1"/>
</dbReference>
<feature type="region of interest" description="Disordered" evidence="1">
    <location>
        <begin position="138"/>
        <end position="241"/>
    </location>
</feature>
<dbReference type="EMBL" id="CP028324">
    <property type="protein sequence ID" value="AVR98074.1"/>
    <property type="molecule type" value="Genomic_DNA"/>
</dbReference>
<proteinExistence type="predicted"/>
<dbReference type="Pfam" id="PF05239">
    <property type="entry name" value="PRC"/>
    <property type="match status" value="1"/>
</dbReference>
<dbReference type="AlphaFoldDB" id="A0A2R4CEL9"/>
<gene>
    <name evidence="3" type="ORF">C9I28_22360</name>
</gene>
<protein>
    <submittedName>
        <fullName evidence="3">PRC-barrel</fullName>
    </submittedName>
</protein>
<evidence type="ECO:0000256" key="1">
    <source>
        <dbReference type="SAM" id="MobiDB-lite"/>
    </source>
</evidence>
<organism evidence="3 4">
    <name type="scientific">Pseudoduganella armeniaca</name>
    <dbReference type="NCBI Taxonomy" id="2072590"/>
    <lineage>
        <taxon>Bacteria</taxon>
        <taxon>Pseudomonadati</taxon>
        <taxon>Pseudomonadota</taxon>
        <taxon>Betaproteobacteria</taxon>
        <taxon>Burkholderiales</taxon>
        <taxon>Oxalobacteraceae</taxon>
        <taxon>Telluria group</taxon>
        <taxon>Pseudoduganella</taxon>
    </lineage>
</organism>
<dbReference type="KEGG" id="masz:C9I28_22360"/>
<dbReference type="InterPro" id="IPR027275">
    <property type="entry name" value="PRC-brl_dom"/>
</dbReference>
<dbReference type="RefSeq" id="WP_107143411.1">
    <property type="nucleotide sequence ID" value="NZ_CP028324.1"/>
</dbReference>
<feature type="domain" description="PRC-barrel" evidence="2">
    <location>
        <begin position="25"/>
        <end position="101"/>
    </location>
</feature>
<evidence type="ECO:0000313" key="4">
    <source>
        <dbReference type="Proteomes" id="UP000240505"/>
    </source>
</evidence>
<accession>A0A2R4CEL9</accession>
<evidence type="ECO:0000259" key="2">
    <source>
        <dbReference type="Pfam" id="PF05239"/>
    </source>
</evidence>
<dbReference type="PANTHER" id="PTHR36505:SF1">
    <property type="entry name" value="BLR1072 PROTEIN"/>
    <property type="match status" value="1"/>
</dbReference>
<evidence type="ECO:0000313" key="3">
    <source>
        <dbReference type="EMBL" id="AVR98074.1"/>
    </source>
</evidence>
<keyword evidence="4" id="KW-1185">Reference proteome</keyword>
<feature type="compositionally biased region" description="Low complexity" evidence="1">
    <location>
        <begin position="138"/>
        <end position="215"/>
    </location>
</feature>
<feature type="compositionally biased region" description="Polar residues" evidence="1">
    <location>
        <begin position="220"/>
        <end position="241"/>
    </location>
</feature>
<reference evidence="3 4" key="1">
    <citation type="submission" date="2018-03" db="EMBL/GenBank/DDBJ databases">
        <title>Massilia armeniaca sp. nov., isolated from desert soil.</title>
        <authorList>
            <person name="Huang H."/>
            <person name="Ren M."/>
        </authorList>
    </citation>
    <scope>NUCLEOTIDE SEQUENCE [LARGE SCALE GENOMIC DNA]</scope>
    <source>
        <strain evidence="3 4">ZMN-3</strain>
    </source>
</reference>
<dbReference type="OrthoDB" id="286778at2"/>
<dbReference type="InterPro" id="IPR011033">
    <property type="entry name" value="PRC_barrel-like_sf"/>
</dbReference>
<dbReference type="Proteomes" id="UP000240505">
    <property type="component" value="Chromosome"/>
</dbReference>